<sequence length="269" mass="28119">MRRSLAALFVMCAVPLAAAAQGAPAGKTQVTWYGHAAFVVKTPKGTVLAIDPWFSNPSNKDGKVAPPEKVDFILVTHGHADHVGDAVALAQKTKAKFVGAFELAQALAGAGYPADQATTATAGNMGGTIDLTDEVSVTLVPAVHSSGFKAGNEGAAQYAGNPVGFMIHVKGGPTIYHTGDTAPVSDIQYPAKRWAPVDLMLACIGGHFTMDPTGAALMASWVNPKQLVPMHFGTFPLLKGTPAELQQALQQRGVKTKMVEMKVGETRAF</sequence>
<proteinExistence type="inferred from homology"/>
<evidence type="ECO:0000256" key="2">
    <source>
        <dbReference type="HAMAP-Rule" id="MF_00457"/>
    </source>
</evidence>
<comment type="caution">
    <text evidence="5">The sequence shown here is derived from an EMBL/GenBank/DDBJ whole genome shotgun (WGS) entry which is preliminary data.</text>
</comment>
<feature type="chain" id="PRO_5029795865" description="UPF0173 metal-dependent hydrolase AMYX_34930" evidence="3">
    <location>
        <begin position="20"/>
        <end position="269"/>
    </location>
</feature>
<evidence type="ECO:0000313" key="6">
    <source>
        <dbReference type="Proteomes" id="UP000503640"/>
    </source>
</evidence>
<dbReference type="SMART" id="SM00849">
    <property type="entry name" value="Lactamase_B"/>
    <property type="match status" value="1"/>
</dbReference>
<reference evidence="6" key="1">
    <citation type="journal article" date="2020" name="Appl. Environ. Microbiol.">
        <title>Diazotrophic Anaeromyxobacter Isolates from Soils.</title>
        <authorList>
            <person name="Masuda Y."/>
            <person name="Yamanaka H."/>
            <person name="Xu Z.X."/>
            <person name="Shiratori Y."/>
            <person name="Aono T."/>
            <person name="Amachi S."/>
            <person name="Senoo K."/>
            <person name="Itoh H."/>
        </authorList>
    </citation>
    <scope>NUCLEOTIDE SEQUENCE [LARGE SCALE GENOMIC DNA]</scope>
    <source>
        <strain evidence="6">R267</strain>
    </source>
</reference>
<gene>
    <name evidence="5" type="ORF">AMYX_34930</name>
</gene>
<dbReference type="HAMAP" id="MF_00457">
    <property type="entry name" value="UPF0173"/>
    <property type="match status" value="1"/>
</dbReference>
<dbReference type="NCBIfam" id="NF001911">
    <property type="entry name" value="PRK00685.1"/>
    <property type="match status" value="1"/>
</dbReference>
<dbReference type="RefSeq" id="WP_176067621.1">
    <property type="nucleotide sequence ID" value="NZ_BJTG01000009.1"/>
</dbReference>
<dbReference type="InterPro" id="IPR036866">
    <property type="entry name" value="RibonucZ/Hydroxyglut_hydro"/>
</dbReference>
<keyword evidence="1 2" id="KW-0378">Hydrolase</keyword>
<name>A0A7I9VQQ9_9BACT</name>
<dbReference type="Proteomes" id="UP000503640">
    <property type="component" value="Unassembled WGS sequence"/>
</dbReference>
<dbReference type="InterPro" id="IPR022877">
    <property type="entry name" value="UPF0173"/>
</dbReference>
<dbReference type="PANTHER" id="PTHR43546">
    <property type="entry name" value="UPF0173 METAL-DEPENDENT HYDROLASE MJ1163-RELATED"/>
    <property type="match status" value="1"/>
</dbReference>
<accession>A0A7I9VQQ9</accession>
<dbReference type="EMBL" id="BJTG01000009">
    <property type="protein sequence ID" value="GEJ58752.1"/>
    <property type="molecule type" value="Genomic_DNA"/>
</dbReference>
<dbReference type="Pfam" id="PF13483">
    <property type="entry name" value="Lactamase_B_3"/>
    <property type="match status" value="1"/>
</dbReference>
<evidence type="ECO:0000313" key="5">
    <source>
        <dbReference type="EMBL" id="GEJ58752.1"/>
    </source>
</evidence>
<dbReference type="InterPro" id="IPR050114">
    <property type="entry name" value="UPF0173_UPF0282_UlaG_hydrolase"/>
</dbReference>
<dbReference type="AlphaFoldDB" id="A0A7I9VQQ9"/>
<dbReference type="PANTHER" id="PTHR43546:SF3">
    <property type="entry name" value="UPF0173 METAL-DEPENDENT HYDROLASE MJ1163"/>
    <property type="match status" value="1"/>
</dbReference>
<dbReference type="InterPro" id="IPR001279">
    <property type="entry name" value="Metallo-B-lactamas"/>
</dbReference>
<dbReference type="SUPFAM" id="SSF56281">
    <property type="entry name" value="Metallo-hydrolase/oxidoreductase"/>
    <property type="match status" value="1"/>
</dbReference>
<keyword evidence="6" id="KW-1185">Reference proteome</keyword>
<dbReference type="GO" id="GO:0016787">
    <property type="term" value="F:hydrolase activity"/>
    <property type="evidence" value="ECO:0007669"/>
    <property type="project" value="UniProtKB-UniRule"/>
</dbReference>
<keyword evidence="3" id="KW-0732">Signal</keyword>
<organism evidence="5 6">
    <name type="scientific">Anaeromyxobacter diazotrophicus</name>
    <dbReference type="NCBI Taxonomy" id="2590199"/>
    <lineage>
        <taxon>Bacteria</taxon>
        <taxon>Pseudomonadati</taxon>
        <taxon>Myxococcota</taxon>
        <taxon>Myxococcia</taxon>
        <taxon>Myxococcales</taxon>
        <taxon>Cystobacterineae</taxon>
        <taxon>Anaeromyxobacteraceae</taxon>
        <taxon>Anaeromyxobacter</taxon>
    </lineage>
</organism>
<dbReference type="CDD" id="cd06262">
    <property type="entry name" value="metallo-hydrolase-like_MBL-fold"/>
    <property type="match status" value="1"/>
</dbReference>
<evidence type="ECO:0000259" key="4">
    <source>
        <dbReference type="SMART" id="SM00849"/>
    </source>
</evidence>
<evidence type="ECO:0000256" key="3">
    <source>
        <dbReference type="SAM" id="SignalP"/>
    </source>
</evidence>
<evidence type="ECO:0000256" key="1">
    <source>
        <dbReference type="ARBA" id="ARBA00022801"/>
    </source>
</evidence>
<feature type="signal peptide" evidence="3">
    <location>
        <begin position="1"/>
        <end position="19"/>
    </location>
</feature>
<comment type="similarity">
    <text evidence="2">Belongs to the UPF0173 family.</text>
</comment>
<dbReference type="Gene3D" id="3.60.15.10">
    <property type="entry name" value="Ribonuclease Z/Hydroxyacylglutathione hydrolase-like"/>
    <property type="match status" value="1"/>
</dbReference>
<feature type="domain" description="Metallo-beta-lactamase" evidence="4">
    <location>
        <begin position="34"/>
        <end position="231"/>
    </location>
</feature>
<protein>
    <recommendedName>
        <fullName evidence="2">UPF0173 metal-dependent hydrolase AMYX_34930</fullName>
    </recommendedName>
</protein>